<dbReference type="GO" id="GO:0016787">
    <property type="term" value="F:hydrolase activity"/>
    <property type="evidence" value="ECO:0007669"/>
    <property type="project" value="UniProtKB-KW"/>
</dbReference>
<dbReference type="EMBL" id="CP042582">
    <property type="protein sequence ID" value="QEX24697.1"/>
    <property type="molecule type" value="Genomic_DNA"/>
</dbReference>
<proteinExistence type="predicted"/>
<dbReference type="PANTHER" id="PTHR43540:SF1">
    <property type="entry name" value="ISOCHORISMATASE HYDROLASE"/>
    <property type="match status" value="1"/>
</dbReference>
<dbReference type="KEGG" id="hadh:FRZ61_46380"/>
<dbReference type="Gene3D" id="3.40.50.850">
    <property type="entry name" value="Isochorismatase-like"/>
    <property type="match status" value="1"/>
</dbReference>
<dbReference type="InterPro" id="IPR000868">
    <property type="entry name" value="Isochorismatase-like_dom"/>
</dbReference>
<name>A0A5J6N5L2_9PROT</name>
<protein>
    <submittedName>
        <fullName evidence="3">N-carbamoylsarcosine amidase</fullName>
    </submittedName>
</protein>
<evidence type="ECO:0000259" key="2">
    <source>
        <dbReference type="Pfam" id="PF00857"/>
    </source>
</evidence>
<evidence type="ECO:0000313" key="4">
    <source>
        <dbReference type="Proteomes" id="UP000325797"/>
    </source>
</evidence>
<sequence length="214" mass="23089">MASQATSRIYETAGFGRRVSRGPRPAILVVDFSYGFTDTSYPTAADMTAQVVATRRLLDAGRKRSVPIVFTTIGYDEGQARALAWLRKAPGMAALRHGTRLIEIDERLGRRVEEPLLVKAGASAFFGTNLAGLVASWRADTLIVTGATTSGCVRASVVDAVQHGYDVLVPEECVADRASAPHQANLFDMGQKYADVISLDEVLGYIETVQGLLR</sequence>
<reference evidence="3 4" key="1">
    <citation type="submission" date="2019-08" db="EMBL/GenBank/DDBJ databases">
        <title>Hyperibacter terrae gen. nov., sp. nov. and Hyperibacter viscosus sp. nov., two new members in the family Rhodospirillaceae isolated from the rhizosphere of Hypericum perforatum.</title>
        <authorList>
            <person name="Noviana Z."/>
        </authorList>
    </citation>
    <scope>NUCLEOTIDE SEQUENCE [LARGE SCALE GENOMIC DNA]</scope>
    <source>
        <strain evidence="3 4">R5959</strain>
    </source>
</reference>
<dbReference type="Pfam" id="PF00857">
    <property type="entry name" value="Isochorismatase"/>
    <property type="match status" value="1"/>
</dbReference>
<dbReference type="AlphaFoldDB" id="A0A5J6N5L2"/>
<evidence type="ECO:0000256" key="1">
    <source>
        <dbReference type="ARBA" id="ARBA00022801"/>
    </source>
</evidence>
<dbReference type="Proteomes" id="UP000325797">
    <property type="component" value="Chromosome"/>
</dbReference>
<dbReference type="InterPro" id="IPR036380">
    <property type="entry name" value="Isochorismatase-like_sf"/>
</dbReference>
<dbReference type="InterPro" id="IPR050272">
    <property type="entry name" value="Isochorismatase-like_hydrls"/>
</dbReference>
<evidence type="ECO:0000313" key="3">
    <source>
        <dbReference type="EMBL" id="QEX24697.1"/>
    </source>
</evidence>
<dbReference type="PANTHER" id="PTHR43540">
    <property type="entry name" value="PEROXYUREIDOACRYLATE/UREIDOACRYLATE AMIDOHYDROLASE-RELATED"/>
    <property type="match status" value="1"/>
</dbReference>
<organism evidence="3 4">
    <name type="scientific">Hypericibacter adhaerens</name>
    <dbReference type="NCBI Taxonomy" id="2602016"/>
    <lineage>
        <taxon>Bacteria</taxon>
        <taxon>Pseudomonadati</taxon>
        <taxon>Pseudomonadota</taxon>
        <taxon>Alphaproteobacteria</taxon>
        <taxon>Rhodospirillales</taxon>
        <taxon>Dongiaceae</taxon>
        <taxon>Hypericibacter</taxon>
    </lineage>
</organism>
<keyword evidence="1" id="KW-0378">Hydrolase</keyword>
<gene>
    <name evidence="3" type="ORF">FRZ61_46380</name>
</gene>
<accession>A0A5J6N5L2</accession>
<keyword evidence="4" id="KW-1185">Reference proteome</keyword>
<feature type="domain" description="Isochorismatase-like" evidence="2">
    <location>
        <begin position="26"/>
        <end position="200"/>
    </location>
</feature>
<dbReference type="OrthoDB" id="7500697at2"/>
<dbReference type="SUPFAM" id="SSF52499">
    <property type="entry name" value="Isochorismatase-like hydrolases"/>
    <property type="match status" value="1"/>
</dbReference>